<gene>
    <name evidence="2" type="ORF">AB840_12120</name>
</gene>
<dbReference type="SUPFAM" id="SSF88659">
    <property type="entry name" value="Sigma3 and sigma4 domains of RNA polymerase sigma factors"/>
    <property type="match status" value="1"/>
</dbReference>
<dbReference type="InParanoid" id="A0A0J6WV55"/>
<comment type="caution">
    <text evidence="2">The sequence shown here is derived from an EMBL/GenBank/DDBJ whole genome shotgun (WGS) entry which is preliminary data.</text>
</comment>
<name>A0A0J6WV55_9FIRM</name>
<dbReference type="InterPro" id="IPR013324">
    <property type="entry name" value="RNA_pol_sigma_r3/r4-like"/>
</dbReference>
<keyword evidence="3" id="KW-1185">Reference proteome</keyword>
<protein>
    <submittedName>
        <fullName evidence="2">Uncharacterized protein</fullName>
    </submittedName>
</protein>
<organism evidence="2 3">
    <name type="scientific">Megasphaera cerevisiae DSM 20462</name>
    <dbReference type="NCBI Taxonomy" id="1122219"/>
    <lineage>
        <taxon>Bacteria</taxon>
        <taxon>Bacillati</taxon>
        <taxon>Bacillota</taxon>
        <taxon>Negativicutes</taxon>
        <taxon>Veillonellales</taxon>
        <taxon>Veillonellaceae</taxon>
        <taxon>Megasphaera</taxon>
    </lineage>
</organism>
<evidence type="ECO:0000313" key="3">
    <source>
        <dbReference type="Proteomes" id="UP000036503"/>
    </source>
</evidence>
<dbReference type="OrthoDB" id="1625621at2"/>
<dbReference type="Proteomes" id="UP000036503">
    <property type="component" value="Unassembled WGS sequence"/>
</dbReference>
<dbReference type="AlphaFoldDB" id="A0A0J6WV55"/>
<feature type="region of interest" description="Disordered" evidence="1">
    <location>
        <begin position="46"/>
        <end position="66"/>
    </location>
</feature>
<accession>A0A0J6WV55</accession>
<reference evidence="2 3" key="1">
    <citation type="submission" date="2015-06" db="EMBL/GenBank/DDBJ databases">
        <title>Draft genome sequence of beer spoilage bacterium Megasphaera cerevisiae type strain 20462.</title>
        <authorList>
            <person name="Kutumbaka K."/>
            <person name="Pasmowitz J."/>
            <person name="Mategko J."/>
            <person name="Reyes D."/>
            <person name="Friedrich A."/>
            <person name="Han S."/>
            <person name="Martens-Habbena W."/>
            <person name="Neal-McKinney J."/>
            <person name="Janagama H.K."/>
            <person name="Nadala C."/>
            <person name="Samadpour M."/>
        </authorList>
    </citation>
    <scope>NUCLEOTIDE SEQUENCE [LARGE SCALE GENOMIC DNA]</scope>
    <source>
        <strain evidence="2 3">DSM 20462</strain>
    </source>
</reference>
<proteinExistence type="predicted"/>
<dbReference type="EMBL" id="LEKT01000050">
    <property type="protein sequence ID" value="KMO85677.1"/>
    <property type="molecule type" value="Genomic_DNA"/>
</dbReference>
<evidence type="ECO:0000313" key="2">
    <source>
        <dbReference type="EMBL" id="KMO85677.1"/>
    </source>
</evidence>
<dbReference type="RefSeq" id="WP_048515110.1">
    <property type="nucleotide sequence ID" value="NZ_FUXD01000040.1"/>
</dbReference>
<sequence>MYDHNDYVMAVKQYLIRYREFTTYIENVKADIADYKAKLQLNAAPKVPSLSPAPSGGGGENTSQQERDYFSKEAIPNKIAQLQRDIARIEPMINRLNRSLEALPPTDRGIITRRLIDNESWMIITSDLHVTEGYCHRRISKIIKQLAGMMFGPKAIPLQTHFVFFEEDKENENGIF</sequence>
<dbReference type="PATRIC" id="fig|1122219.3.peg.2401"/>
<evidence type="ECO:0000256" key="1">
    <source>
        <dbReference type="SAM" id="MobiDB-lite"/>
    </source>
</evidence>